<evidence type="ECO:0008006" key="4">
    <source>
        <dbReference type="Google" id="ProtNLM"/>
    </source>
</evidence>
<feature type="region of interest" description="Disordered" evidence="1">
    <location>
        <begin position="58"/>
        <end position="78"/>
    </location>
</feature>
<sequence length="78" mass="8882">MRRLNVRGHAGAHKTMLLAAVAYNLKKLLKHRPNRQLSLAVALPRPLLAVNGHVRRQCRRSEAPTRTLAKPLTRKWTT</sequence>
<dbReference type="RefSeq" id="WP_196284008.1">
    <property type="nucleotide sequence ID" value="NZ_JADQDQ010000015.1"/>
</dbReference>
<evidence type="ECO:0000313" key="3">
    <source>
        <dbReference type="Proteomes" id="UP000597617"/>
    </source>
</evidence>
<comment type="caution">
    <text evidence="2">The sequence shown here is derived from an EMBL/GenBank/DDBJ whole genome shotgun (WGS) entry which is preliminary data.</text>
</comment>
<name>A0ABS0IMR9_9BACT</name>
<organism evidence="2 3">
    <name type="scientific">Hymenobacter jeongseonensis</name>
    <dbReference type="NCBI Taxonomy" id="2791027"/>
    <lineage>
        <taxon>Bacteria</taxon>
        <taxon>Pseudomonadati</taxon>
        <taxon>Bacteroidota</taxon>
        <taxon>Cytophagia</taxon>
        <taxon>Cytophagales</taxon>
        <taxon>Hymenobacteraceae</taxon>
        <taxon>Hymenobacter</taxon>
    </lineage>
</organism>
<keyword evidence="3" id="KW-1185">Reference proteome</keyword>
<gene>
    <name evidence="2" type="ORF">I2I05_19855</name>
</gene>
<proteinExistence type="predicted"/>
<accession>A0ABS0IMR9</accession>
<evidence type="ECO:0000256" key="1">
    <source>
        <dbReference type="SAM" id="MobiDB-lite"/>
    </source>
</evidence>
<evidence type="ECO:0000313" key="2">
    <source>
        <dbReference type="EMBL" id="MBF9239658.1"/>
    </source>
</evidence>
<protein>
    <recommendedName>
        <fullName evidence="4">Transposase DDE domain-containing protein</fullName>
    </recommendedName>
</protein>
<dbReference type="Proteomes" id="UP000597617">
    <property type="component" value="Unassembled WGS sequence"/>
</dbReference>
<reference evidence="2 3" key="1">
    <citation type="submission" date="2020-11" db="EMBL/GenBank/DDBJ databases">
        <authorList>
            <person name="Kim M.K."/>
        </authorList>
    </citation>
    <scope>NUCLEOTIDE SEQUENCE [LARGE SCALE GENOMIC DNA]</scope>
    <source>
        <strain evidence="2 3">BT683</strain>
    </source>
</reference>
<dbReference type="EMBL" id="JADQDQ010000015">
    <property type="protein sequence ID" value="MBF9239658.1"/>
    <property type="molecule type" value="Genomic_DNA"/>
</dbReference>